<dbReference type="AlphaFoldDB" id="A0A482X5Y4"/>
<accession>A0A482X5Y4</accession>
<evidence type="ECO:0000313" key="6">
    <source>
        <dbReference type="Proteomes" id="UP000291343"/>
    </source>
</evidence>
<evidence type="ECO:0000256" key="2">
    <source>
        <dbReference type="SAM" id="MobiDB-lite"/>
    </source>
</evidence>
<dbReference type="PANTHER" id="PTHR12243:SF67">
    <property type="entry name" value="COREPRESSOR OF PANGOLIN, ISOFORM A-RELATED"/>
    <property type="match status" value="1"/>
</dbReference>
<feature type="domain" description="MADF" evidence="3">
    <location>
        <begin position="5"/>
        <end position="98"/>
    </location>
</feature>
<proteinExistence type="predicted"/>
<evidence type="ECO:0008006" key="7">
    <source>
        <dbReference type="Google" id="ProtNLM"/>
    </source>
</evidence>
<keyword evidence="6" id="KW-1185">Reference proteome</keyword>
<dbReference type="GO" id="GO:0005634">
    <property type="term" value="C:nucleus"/>
    <property type="evidence" value="ECO:0007669"/>
    <property type="project" value="UniProtKB-SubCell"/>
</dbReference>
<gene>
    <name evidence="5" type="ORF">LSTR_LSTR002714</name>
</gene>
<dbReference type="Pfam" id="PF02944">
    <property type="entry name" value="BESS"/>
    <property type="match status" value="1"/>
</dbReference>
<protein>
    <recommendedName>
        <fullName evidence="7">MADF domain-containing protein</fullName>
    </recommendedName>
</protein>
<dbReference type="SMART" id="SM00595">
    <property type="entry name" value="MADF"/>
    <property type="match status" value="1"/>
</dbReference>
<comment type="caution">
    <text evidence="5">The sequence shown here is derived from an EMBL/GenBank/DDBJ whole genome shotgun (WGS) entry which is preliminary data.</text>
</comment>
<dbReference type="PANTHER" id="PTHR12243">
    <property type="entry name" value="MADF DOMAIN TRANSCRIPTION FACTOR"/>
    <property type="match status" value="1"/>
</dbReference>
<feature type="region of interest" description="Disordered" evidence="2">
    <location>
        <begin position="129"/>
        <end position="170"/>
    </location>
</feature>
<evidence type="ECO:0000256" key="1">
    <source>
        <dbReference type="PROSITE-ProRule" id="PRU00371"/>
    </source>
</evidence>
<dbReference type="InterPro" id="IPR039353">
    <property type="entry name" value="TF_Adf1"/>
</dbReference>
<evidence type="ECO:0000313" key="5">
    <source>
        <dbReference type="EMBL" id="RZF41082.1"/>
    </source>
</evidence>
<name>A0A482X5Y4_LAOST</name>
<sequence length="270" mass="31296">MDVHNLIRQVFMRPALWDKTNKYHHNRFVLGKLWNEIAQELNTKQNAVQSKWKVLRDKFRSTLASIPEPESGDAKDSVDYMGEWKYFKSLLFLKDQFTPRQSSGNFGVTTPVSFLQDSDDEDNEIEADLGKSSELLTNGPSTYFSSKNASESGQKSPCKESVKSERPHSVIHQRKHKEIIADKLLDVEKEKLDYSKNKKQKIQDDDDEDLNFFKSLLPHIKKLQPLAKLQYRMKVMEVTHDFVKSAKSSHSKSNQDVVDEDDIIFIEENK</sequence>
<evidence type="ECO:0000259" key="4">
    <source>
        <dbReference type="PROSITE" id="PS51031"/>
    </source>
</evidence>
<feature type="compositionally biased region" description="Polar residues" evidence="2">
    <location>
        <begin position="134"/>
        <end position="155"/>
    </location>
</feature>
<comment type="subcellular location">
    <subcellularLocation>
        <location evidence="1">Nucleus</location>
    </subcellularLocation>
</comment>
<dbReference type="Proteomes" id="UP000291343">
    <property type="component" value="Unassembled WGS sequence"/>
</dbReference>
<dbReference type="InParanoid" id="A0A482X5Y4"/>
<feature type="domain" description="BESS" evidence="4">
    <location>
        <begin position="206"/>
        <end position="245"/>
    </location>
</feature>
<dbReference type="InterPro" id="IPR006578">
    <property type="entry name" value="MADF-dom"/>
</dbReference>
<reference evidence="5 6" key="1">
    <citation type="journal article" date="2017" name="Gigascience">
        <title>Genome sequence of the small brown planthopper, Laodelphax striatellus.</title>
        <authorList>
            <person name="Zhu J."/>
            <person name="Jiang F."/>
            <person name="Wang X."/>
            <person name="Yang P."/>
            <person name="Bao Y."/>
            <person name="Zhao W."/>
            <person name="Wang W."/>
            <person name="Lu H."/>
            <person name="Wang Q."/>
            <person name="Cui N."/>
            <person name="Li J."/>
            <person name="Chen X."/>
            <person name="Luo L."/>
            <person name="Yu J."/>
            <person name="Kang L."/>
            <person name="Cui F."/>
        </authorList>
    </citation>
    <scope>NUCLEOTIDE SEQUENCE [LARGE SCALE GENOMIC DNA]</scope>
    <source>
        <strain evidence="5">Lst14</strain>
    </source>
</reference>
<dbReference type="OrthoDB" id="6159213at2759"/>
<feature type="compositionally biased region" description="Basic and acidic residues" evidence="2">
    <location>
        <begin position="157"/>
        <end position="168"/>
    </location>
</feature>
<dbReference type="InterPro" id="IPR004210">
    <property type="entry name" value="BESS_motif"/>
</dbReference>
<evidence type="ECO:0000259" key="3">
    <source>
        <dbReference type="PROSITE" id="PS51029"/>
    </source>
</evidence>
<dbReference type="PROSITE" id="PS51031">
    <property type="entry name" value="BESS"/>
    <property type="match status" value="1"/>
</dbReference>
<dbReference type="GO" id="GO:0003677">
    <property type="term" value="F:DNA binding"/>
    <property type="evidence" value="ECO:0007669"/>
    <property type="project" value="InterPro"/>
</dbReference>
<dbReference type="EMBL" id="QKKF02017260">
    <property type="protein sequence ID" value="RZF41082.1"/>
    <property type="molecule type" value="Genomic_DNA"/>
</dbReference>
<dbReference type="PROSITE" id="PS51029">
    <property type="entry name" value="MADF"/>
    <property type="match status" value="1"/>
</dbReference>
<dbReference type="Pfam" id="PF10545">
    <property type="entry name" value="MADF_DNA_bdg"/>
    <property type="match status" value="1"/>
</dbReference>
<organism evidence="5 6">
    <name type="scientific">Laodelphax striatellus</name>
    <name type="common">Small brown planthopper</name>
    <name type="synonym">Delphax striatella</name>
    <dbReference type="NCBI Taxonomy" id="195883"/>
    <lineage>
        <taxon>Eukaryota</taxon>
        <taxon>Metazoa</taxon>
        <taxon>Ecdysozoa</taxon>
        <taxon>Arthropoda</taxon>
        <taxon>Hexapoda</taxon>
        <taxon>Insecta</taxon>
        <taxon>Pterygota</taxon>
        <taxon>Neoptera</taxon>
        <taxon>Paraneoptera</taxon>
        <taxon>Hemiptera</taxon>
        <taxon>Auchenorrhyncha</taxon>
        <taxon>Fulgoroidea</taxon>
        <taxon>Delphacidae</taxon>
        <taxon>Criomorphinae</taxon>
        <taxon>Laodelphax</taxon>
    </lineage>
</organism>
<keyword evidence="1" id="KW-0539">Nucleus</keyword>